<name>A0AAV7J5K0_COTGL</name>
<proteinExistence type="predicted"/>
<dbReference type="Proteomes" id="UP000826195">
    <property type="component" value="Unassembled WGS sequence"/>
</dbReference>
<sequence length="117" mass="13319">MLRSLETKVRLSSTQQSSWNKWKTKLQLVRQTSAVLCSALPSLTRSLLQENAPSLNVKPGTPKNTDVKDQDSGIYLTEVVKELLYSSHQPFFRLIVTEESNSLPRSPRLRSVVHRKN</sequence>
<evidence type="ECO:0000313" key="2">
    <source>
        <dbReference type="Proteomes" id="UP000826195"/>
    </source>
</evidence>
<accession>A0AAV7J5K0</accession>
<dbReference type="EMBL" id="JAHXZJ010000001">
    <property type="protein sequence ID" value="KAH0567182.1"/>
    <property type="molecule type" value="Genomic_DNA"/>
</dbReference>
<evidence type="ECO:0000313" key="1">
    <source>
        <dbReference type="EMBL" id="KAH0567182.1"/>
    </source>
</evidence>
<reference evidence="1 2" key="1">
    <citation type="journal article" date="2021" name="J. Hered.">
        <title>A chromosome-level genome assembly of the parasitoid wasp, Cotesia glomerata (Hymenoptera: Braconidae).</title>
        <authorList>
            <person name="Pinto B.J."/>
            <person name="Weis J.J."/>
            <person name="Gamble T."/>
            <person name="Ode P.J."/>
            <person name="Paul R."/>
            <person name="Zaspel J.M."/>
        </authorList>
    </citation>
    <scope>NUCLEOTIDE SEQUENCE [LARGE SCALE GENOMIC DNA]</scope>
    <source>
        <strain evidence="1">CgM1</strain>
    </source>
</reference>
<protein>
    <submittedName>
        <fullName evidence="1">Uncharacterized protein</fullName>
    </submittedName>
</protein>
<gene>
    <name evidence="1" type="ORF">KQX54_007373</name>
</gene>
<keyword evidence="2" id="KW-1185">Reference proteome</keyword>
<dbReference type="AlphaFoldDB" id="A0AAV7J5K0"/>
<comment type="caution">
    <text evidence="1">The sequence shown here is derived from an EMBL/GenBank/DDBJ whole genome shotgun (WGS) entry which is preliminary data.</text>
</comment>
<organism evidence="1 2">
    <name type="scientific">Cotesia glomerata</name>
    <name type="common">Lepidopteran parasitic wasp</name>
    <name type="synonym">Apanteles glomeratus</name>
    <dbReference type="NCBI Taxonomy" id="32391"/>
    <lineage>
        <taxon>Eukaryota</taxon>
        <taxon>Metazoa</taxon>
        <taxon>Ecdysozoa</taxon>
        <taxon>Arthropoda</taxon>
        <taxon>Hexapoda</taxon>
        <taxon>Insecta</taxon>
        <taxon>Pterygota</taxon>
        <taxon>Neoptera</taxon>
        <taxon>Endopterygota</taxon>
        <taxon>Hymenoptera</taxon>
        <taxon>Apocrita</taxon>
        <taxon>Ichneumonoidea</taxon>
        <taxon>Braconidae</taxon>
        <taxon>Microgastrinae</taxon>
        <taxon>Cotesia</taxon>
    </lineage>
</organism>